<evidence type="ECO:0000256" key="3">
    <source>
        <dbReference type="ARBA" id="ARBA00022840"/>
    </source>
</evidence>
<dbReference type="Pfam" id="PF00012">
    <property type="entry name" value="HSP70"/>
    <property type="match status" value="1"/>
</dbReference>
<dbReference type="Proteomes" id="UP001634394">
    <property type="component" value="Unassembled WGS sequence"/>
</dbReference>
<evidence type="ECO:0000256" key="2">
    <source>
        <dbReference type="ARBA" id="ARBA00022741"/>
    </source>
</evidence>
<reference evidence="4 5" key="1">
    <citation type="submission" date="2024-11" db="EMBL/GenBank/DDBJ databases">
        <title>Chromosome-level genome assembly of the freshwater bivalve Anodonta woodiana.</title>
        <authorList>
            <person name="Chen X."/>
        </authorList>
    </citation>
    <scope>NUCLEOTIDE SEQUENCE [LARGE SCALE GENOMIC DNA]</scope>
    <source>
        <strain evidence="4">MN2024</strain>
        <tissue evidence="4">Gills</tissue>
    </source>
</reference>
<evidence type="ECO:0000313" key="5">
    <source>
        <dbReference type="Proteomes" id="UP001634394"/>
    </source>
</evidence>
<evidence type="ECO:0000256" key="1">
    <source>
        <dbReference type="ARBA" id="ARBA00007381"/>
    </source>
</evidence>
<dbReference type="Gene3D" id="3.30.420.40">
    <property type="match status" value="2"/>
</dbReference>
<organism evidence="4 5">
    <name type="scientific">Sinanodonta woodiana</name>
    <name type="common">Chinese pond mussel</name>
    <name type="synonym">Anodonta woodiana</name>
    <dbReference type="NCBI Taxonomy" id="1069815"/>
    <lineage>
        <taxon>Eukaryota</taxon>
        <taxon>Metazoa</taxon>
        <taxon>Spiralia</taxon>
        <taxon>Lophotrochozoa</taxon>
        <taxon>Mollusca</taxon>
        <taxon>Bivalvia</taxon>
        <taxon>Autobranchia</taxon>
        <taxon>Heteroconchia</taxon>
        <taxon>Palaeoheterodonta</taxon>
        <taxon>Unionida</taxon>
        <taxon>Unionoidea</taxon>
        <taxon>Unionidae</taxon>
        <taxon>Unioninae</taxon>
        <taxon>Sinanodonta</taxon>
    </lineage>
</organism>
<dbReference type="InterPro" id="IPR043129">
    <property type="entry name" value="ATPase_NBD"/>
</dbReference>
<keyword evidence="3" id="KW-0067">ATP-binding</keyword>
<proteinExistence type="inferred from homology"/>
<protein>
    <submittedName>
        <fullName evidence="4">Uncharacterized protein</fullName>
    </submittedName>
</protein>
<dbReference type="CDD" id="cd10229">
    <property type="entry name" value="ASKHA_NBD_HSP70_HSPA12"/>
    <property type="match status" value="1"/>
</dbReference>
<gene>
    <name evidence="4" type="ORF">ACJMK2_012015</name>
</gene>
<keyword evidence="2" id="KW-0547">Nucleotide-binding</keyword>
<name>A0ABD3V9R9_SINWO</name>
<dbReference type="InterPro" id="IPR013126">
    <property type="entry name" value="Hsp_70_fam"/>
</dbReference>
<dbReference type="PANTHER" id="PTHR14187">
    <property type="entry name" value="ALPHA KINASE/ELONGATION FACTOR 2 KINASE"/>
    <property type="match status" value="1"/>
</dbReference>
<dbReference type="EMBL" id="JBJQND010000013">
    <property type="protein sequence ID" value="KAL3857338.1"/>
    <property type="molecule type" value="Genomic_DNA"/>
</dbReference>
<dbReference type="Gene3D" id="3.90.640.10">
    <property type="entry name" value="Actin, Chain A, domain 4"/>
    <property type="match status" value="1"/>
</dbReference>
<sequence length="582" mass="65419">MEIEKPLLVVAIDFGTTYSSWACSMTHEYADNPTKIYVRQWIGGEHLSPKAPTSVLIRPDGTTLEAFGYEAEDRYARLVEEGQHKLWYYFKRFKMKLFDNLELSRHTMIEEITGKTLPAMKVFSRAIESMRNDFLSQFKSKLEGRIEDRDICWVLTVPAIWSESAKQFMRHAAITAGIKNEYLRIALEPEAAALLCNYLPLKMLTISGSQSTFQTFQKGCKYMVLDAGGGTVDITVHEIIGGGKLKEIHKATGGAWGGTAVDEAFRQFIIKLVGNPVFQKFTLEHTDDMLDMFRAFEVKKRDMQLMKESTVTLRIPVSLIRIFEKETGEVLHESIGQTEFSGKIKLLNDKLKVDATIIRDLFSKSVRSITDYVSALLKSKHLEGVKSIIMVGGFSECQMLQESIVSSLPEISTIIPHDASLAVLKGAVIYGHSQDAIVQRVCRYTYGIAGAKPFIQGVHKEEYREETDVGPLCDNMFIKIVEAGESVKLYERREGKCFKLNMEDQDFYSFPIYASSQASPTYVTDEGCRKLGCGAIVNLDKAVPLKDRKVEVSIIFGGTEMEVEAKEAHTGQTSKVVVDFLL</sequence>
<keyword evidence="5" id="KW-1185">Reference proteome</keyword>
<evidence type="ECO:0000313" key="4">
    <source>
        <dbReference type="EMBL" id="KAL3857338.1"/>
    </source>
</evidence>
<dbReference type="AlphaFoldDB" id="A0ABD3V9R9"/>
<comment type="similarity">
    <text evidence="1">Belongs to the heat shock protein 70 family.</text>
</comment>
<accession>A0ABD3V9R9</accession>
<comment type="caution">
    <text evidence="4">The sequence shown here is derived from an EMBL/GenBank/DDBJ whole genome shotgun (WGS) entry which is preliminary data.</text>
</comment>
<dbReference type="GO" id="GO:0005524">
    <property type="term" value="F:ATP binding"/>
    <property type="evidence" value="ECO:0007669"/>
    <property type="project" value="UniProtKB-KW"/>
</dbReference>
<dbReference type="SUPFAM" id="SSF53067">
    <property type="entry name" value="Actin-like ATPase domain"/>
    <property type="match status" value="2"/>
</dbReference>
<dbReference type="PANTHER" id="PTHR14187:SF5">
    <property type="entry name" value="HEAT SHOCK 70 KDA PROTEIN 12A"/>
    <property type="match status" value="1"/>
</dbReference>